<dbReference type="InterPro" id="IPR003732">
    <property type="entry name" value="Daa-tRNA_deacyls_DTD"/>
</dbReference>
<dbReference type="HAMAP" id="MF_00518">
    <property type="entry name" value="Deacylase_Dtd"/>
    <property type="match status" value="1"/>
</dbReference>
<evidence type="ECO:0000313" key="4">
    <source>
        <dbReference type="EMBL" id="MFD1394010.1"/>
    </source>
</evidence>
<keyword evidence="3 4" id="KW-0378">Hydrolase</keyword>
<dbReference type="PANTHER" id="PTHR10472">
    <property type="entry name" value="D-TYROSYL-TRNA TYR DEACYLASE"/>
    <property type="match status" value="1"/>
</dbReference>
<comment type="catalytic activity">
    <reaction evidence="3">
        <text>glycyl-tRNA(Ala) + H2O = tRNA(Ala) + glycine + H(+)</text>
        <dbReference type="Rhea" id="RHEA:53744"/>
        <dbReference type="Rhea" id="RHEA-COMP:9657"/>
        <dbReference type="Rhea" id="RHEA-COMP:13640"/>
        <dbReference type="ChEBI" id="CHEBI:15377"/>
        <dbReference type="ChEBI" id="CHEBI:15378"/>
        <dbReference type="ChEBI" id="CHEBI:57305"/>
        <dbReference type="ChEBI" id="CHEBI:78442"/>
        <dbReference type="ChEBI" id="CHEBI:78522"/>
    </reaction>
</comment>
<dbReference type="EMBL" id="JBHTMO010000038">
    <property type="protein sequence ID" value="MFD1394010.1"/>
    <property type="molecule type" value="Genomic_DNA"/>
</dbReference>
<dbReference type="Gene3D" id="3.50.80.10">
    <property type="entry name" value="D-tyrosyl-tRNA(Tyr) deacylase"/>
    <property type="match status" value="1"/>
</dbReference>
<evidence type="ECO:0000256" key="2">
    <source>
        <dbReference type="ARBA" id="ARBA00022555"/>
    </source>
</evidence>
<comment type="function">
    <text evidence="3">An aminoacyl-tRNA editing enzyme that deacylates mischarged D-aminoacyl-tRNAs. Also deacylates mischarged glycyl-tRNA(Ala), protecting cells against glycine mischarging by AlaRS. Acts via tRNA-based rather than protein-based catalysis; rejects L-amino acids rather than detecting D-amino acids in the active site. By recycling D-aminoacyl-tRNA to D-amino acids and free tRNA molecules, this enzyme counteracts the toxicity associated with the formation of D-aminoacyl-tRNA entities in vivo and helps enforce protein L-homochirality.</text>
</comment>
<keyword evidence="3" id="KW-0694">RNA-binding</keyword>
<proteinExistence type="inferred from homology"/>
<evidence type="ECO:0000313" key="5">
    <source>
        <dbReference type="Proteomes" id="UP001597249"/>
    </source>
</evidence>
<evidence type="ECO:0000256" key="1">
    <source>
        <dbReference type="ARBA" id="ARBA00009673"/>
    </source>
</evidence>
<dbReference type="Pfam" id="PF02580">
    <property type="entry name" value="Tyr_Deacylase"/>
    <property type="match status" value="1"/>
</dbReference>
<comment type="catalytic activity">
    <reaction evidence="3">
        <text>a D-aminoacyl-tRNA + H2O = a tRNA + a D-alpha-amino acid + H(+)</text>
        <dbReference type="Rhea" id="RHEA:13953"/>
        <dbReference type="Rhea" id="RHEA-COMP:10123"/>
        <dbReference type="Rhea" id="RHEA-COMP:10124"/>
        <dbReference type="ChEBI" id="CHEBI:15377"/>
        <dbReference type="ChEBI" id="CHEBI:15378"/>
        <dbReference type="ChEBI" id="CHEBI:59871"/>
        <dbReference type="ChEBI" id="CHEBI:78442"/>
        <dbReference type="ChEBI" id="CHEBI:79333"/>
        <dbReference type="EC" id="3.1.1.96"/>
    </reaction>
</comment>
<comment type="domain">
    <text evidence="3">A Gly-cisPro motif from one monomer fits into the active site of the other monomer to allow specific chiral rejection of L-amino acids.</text>
</comment>
<dbReference type="GO" id="GO:0051499">
    <property type="term" value="F:D-aminoacyl-tRNA deacylase activity"/>
    <property type="evidence" value="ECO:0007669"/>
    <property type="project" value="UniProtKB-EC"/>
</dbReference>
<dbReference type="Proteomes" id="UP001597249">
    <property type="component" value="Unassembled WGS sequence"/>
</dbReference>
<gene>
    <name evidence="3 4" type="primary">dtd</name>
    <name evidence="4" type="ORF">ACFQ3L_10575</name>
</gene>
<keyword evidence="2 3" id="KW-0820">tRNA-binding</keyword>
<dbReference type="InterPro" id="IPR023509">
    <property type="entry name" value="DTD-like_sf"/>
</dbReference>
<comment type="caution">
    <text evidence="4">The sequence shown here is derived from an EMBL/GenBank/DDBJ whole genome shotgun (WGS) entry which is preliminary data.</text>
</comment>
<dbReference type="PANTHER" id="PTHR10472:SF5">
    <property type="entry name" value="D-AMINOACYL-TRNA DEACYLASE 1"/>
    <property type="match status" value="1"/>
</dbReference>
<reference evidence="5" key="1">
    <citation type="journal article" date="2019" name="Int. J. Syst. Evol. Microbiol.">
        <title>The Global Catalogue of Microorganisms (GCM) 10K type strain sequencing project: providing services to taxonomists for standard genome sequencing and annotation.</title>
        <authorList>
            <consortium name="The Broad Institute Genomics Platform"/>
            <consortium name="The Broad Institute Genome Sequencing Center for Infectious Disease"/>
            <person name="Wu L."/>
            <person name="Ma J."/>
        </authorList>
    </citation>
    <scope>NUCLEOTIDE SEQUENCE [LARGE SCALE GENOMIC DNA]</scope>
    <source>
        <strain evidence="5">CCM 8911</strain>
    </source>
</reference>
<dbReference type="EC" id="3.1.1.96" evidence="3"/>
<comment type="subunit">
    <text evidence="3">Homodimer.</text>
</comment>
<name>A0ABW4BAH7_9LACO</name>
<evidence type="ECO:0000256" key="3">
    <source>
        <dbReference type="HAMAP-Rule" id="MF_00518"/>
    </source>
</evidence>
<keyword evidence="3" id="KW-0963">Cytoplasm</keyword>
<sequence length="151" mass="16054">MRAVLQRVSQASVTIEGRTTGQIQQGFLILLGVGPQDTPADVDWLVNKISKLRVFSDEQGKMNLALAAVGGAVLVVSQFTLYADVRRGNRPSFTAAAAPALGQRLYEAFLTKFEATGIPVAHGEFGADMQVALTNDGPVTILLDTEETHAG</sequence>
<keyword evidence="5" id="KW-1185">Reference proteome</keyword>
<dbReference type="NCBIfam" id="TIGR00256">
    <property type="entry name" value="D-aminoacyl-tRNA deacylase"/>
    <property type="match status" value="1"/>
</dbReference>
<accession>A0ABW4BAH7</accession>
<dbReference type="SUPFAM" id="SSF69500">
    <property type="entry name" value="DTD-like"/>
    <property type="match status" value="1"/>
</dbReference>
<feature type="short sequence motif" description="Gly-cisPro motif, important for rejection of L-amino acids" evidence="3">
    <location>
        <begin position="137"/>
        <end position="138"/>
    </location>
</feature>
<comment type="subcellular location">
    <subcellularLocation>
        <location evidence="3">Cytoplasm</location>
    </subcellularLocation>
</comment>
<protein>
    <recommendedName>
        <fullName evidence="3">D-aminoacyl-tRNA deacylase</fullName>
        <shortName evidence="3">DTD</shortName>
        <ecNumber evidence="3">3.1.1.96</ecNumber>
    </recommendedName>
    <alternativeName>
        <fullName evidence="3">Gly-tRNA(Ala) deacylase</fullName>
        <ecNumber evidence="3">3.1.1.-</ecNumber>
    </alternativeName>
</protein>
<dbReference type="EC" id="3.1.1.-" evidence="3"/>
<comment type="similarity">
    <text evidence="1 3">Belongs to the DTD family.</text>
</comment>
<organism evidence="4 5">
    <name type="scientific">Lacticaseibacillus jixianensis</name>
    <dbReference type="NCBI Taxonomy" id="2486012"/>
    <lineage>
        <taxon>Bacteria</taxon>
        <taxon>Bacillati</taxon>
        <taxon>Bacillota</taxon>
        <taxon>Bacilli</taxon>
        <taxon>Lactobacillales</taxon>
        <taxon>Lactobacillaceae</taxon>
        <taxon>Lacticaseibacillus</taxon>
    </lineage>
</organism>
<dbReference type="RefSeq" id="WP_125585028.1">
    <property type="nucleotide sequence ID" value="NZ_JBHTMO010000038.1"/>
</dbReference>
<dbReference type="CDD" id="cd00563">
    <property type="entry name" value="Dtyr_deacylase"/>
    <property type="match status" value="1"/>
</dbReference>